<protein>
    <submittedName>
        <fullName evidence="1">Uncharacterized protein</fullName>
    </submittedName>
</protein>
<keyword evidence="2" id="KW-1185">Reference proteome</keyword>
<evidence type="ECO:0000313" key="1">
    <source>
        <dbReference type="EMBL" id="KAH7971995.1"/>
    </source>
</evidence>
<reference evidence="1" key="1">
    <citation type="journal article" date="2020" name="Cell">
        <title>Large-Scale Comparative Analyses of Tick Genomes Elucidate Their Genetic Diversity and Vector Capacities.</title>
        <authorList>
            <consortium name="Tick Genome and Microbiome Consortium (TIGMIC)"/>
            <person name="Jia N."/>
            <person name="Wang J."/>
            <person name="Shi W."/>
            <person name="Du L."/>
            <person name="Sun Y."/>
            <person name="Zhan W."/>
            <person name="Jiang J.F."/>
            <person name="Wang Q."/>
            <person name="Zhang B."/>
            <person name="Ji P."/>
            <person name="Bell-Sakyi L."/>
            <person name="Cui X.M."/>
            <person name="Yuan T.T."/>
            <person name="Jiang B.G."/>
            <person name="Yang W.F."/>
            <person name="Lam T.T."/>
            <person name="Chang Q.C."/>
            <person name="Ding S.J."/>
            <person name="Wang X.J."/>
            <person name="Zhu J.G."/>
            <person name="Ruan X.D."/>
            <person name="Zhao L."/>
            <person name="Wei J.T."/>
            <person name="Ye R.Z."/>
            <person name="Que T.C."/>
            <person name="Du C.H."/>
            <person name="Zhou Y.H."/>
            <person name="Cheng J.X."/>
            <person name="Dai P.F."/>
            <person name="Guo W.B."/>
            <person name="Han X.H."/>
            <person name="Huang E.J."/>
            <person name="Li L.F."/>
            <person name="Wei W."/>
            <person name="Gao Y.C."/>
            <person name="Liu J.Z."/>
            <person name="Shao H.Z."/>
            <person name="Wang X."/>
            <person name="Wang C.C."/>
            <person name="Yang T.C."/>
            <person name="Huo Q.B."/>
            <person name="Li W."/>
            <person name="Chen H.Y."/>
            <person name="Chen S.E."/>
            <person name="Zhou L.G."/>
            <person name="Ni X.B."/>
            <person name="Tian J.H."/>
            <person name="Sheng Y."/>
            <person name="Liu T."/>
            <person name="Pan Y.S."/>
            <person name="Xia L.Y."/>
            <person name="Li J."/>
            <person name="Zhao F."/>
            <person name="Cao W.C."/>
        </authorList>
    </citation>
    <scope>NUCLEOTIDE SEQUENCE</scope>
    <source>
        <strain evidence="1">Rsan-2018</strain>
    </source>
</reference>
<sequence length="92" mass="10124">MVSWTMRLPPQRSAELWVVAKGEVVVVGVQTPALDDHVDAHALALAAAPRHRLAPVPGRAPNRVAGAVGGPHWTLQWEQPYCLPILHTRNQW</sequence>
<dbReference type="Proteomes" id="UP000821837">
    <property type="component" value="Chromosome 11"/>
</dbReference>
<organism evidence="1 2">
    <name type="scientific">Rhipicephalus sanguineus</name>
    <name type="common">Brown dog tick</name>
    <name type="synonym">Ixodes sanguineus</name>
    <dbReference type="NCBI Taxonomy" id="34632"/>
    <lineage>
        <taxon>Eukaryota</taxon>
        <taxon>Metazoa</taxon>
        <taxon>Ecdysozoa</taxon>
        <taxon>Arthropoda</taxon>
        <taxon>Chelicerata</taxon>
        <taxon>Arachnida</taxon>
        <taxon>Acari</taxon>
        <taxon>Parasitiformes</taxon>
        <taxon>Ixodida</taxon>
        <taxon>Ixodoidea</taxon>
        <taxon>Ixodidae</taxon>
        <taxon>Rhipicephalinae</taxon>
        <taxon>Rhipicephalus</taxon>
        <taxon>Rhipicephalus</taxon>
    </lineage>
</organism>
<dbReference type="EMBL" id="JABSTV010001247">
    <property type="protein sequence ID" value="KAH7971995.1"/>
    <property type="molecule type" value="Genomic_DNA"/>
</dbReference>
<reference evidence="1" key="2">
    <citation type="submission" date="2021-09" db="EMBL/GenBank/DDBJ databases">
        <authorList>
            <person name="Jia N."/>
            <person name="Wang J."/>
            <person name="Shi W."/>
            <person name="Du L."/>
            <person name="Sun Y."/>
            <person name="Zhan W."/>
            <person name="Jiang J."/>
            <person name="Wang Q."/>
            <person name="Zhang B."/>
            <person name="Ji P."/>
            <person name="Sakyi L.B."/>
            <person name="Cui X."/>
            <person name="Yuan T."/>
            <person name="Jiang B."/>
            <person name="Yang W."/>
            <person name="Lam T.T.-Y."/>
            <person name="Chang Q."/>
            <person name="Ding S."/>
            <person name="Wang X."/>
            <person name="Zhu J."/>
            <person name="Ruan X."/>
            <person name="Zhao L."/>
            <person name="Wei J."/>
            <person name="Que T."/>
            <person name="Du C."/>
            <person name="Cheng J."/>
            <person name="Dai P."/>
            <person name="Han X."/>
            <person name="Huang E."/>
            <person name="Gao Y."/>
            <person name="Liu J."/>
            <person name="Shao H."/>
            <person name="Ye R."/>
            <person name="Li L."/>
            <person name="Wei W."/>
            <person name="Wang X."/>
            <person name="Wang C."/>
            <person name="Huo Q."/>
            <person name="Li W."/>
            <person name="Guo W."/>
            <person name="Chen H."/>
            <person name="Chen S."/>
            <person name="Zhou L."/>
            <person name="Zhou L."/>
            <person name="Ni X."/>
            <person name="Tian J."/>
            <person name="Zhou Y."/>
            <person name="Sheng Y."/>
            <person name="Liu T."/>
            <person name="Pan Y."/>
            <person name="Xia L."/>
            <person name="Li J."/>
            <person name="Zhao F."/>
            <person name="Cao W."/>
        </authorList>
    </citation>
    <scope>NUCLEOTIDE SEQUENCE</scope>
    <source>
        <strain evidence="1">Rsan-2018</strain>
        <tissue evidence="1">Larvae</tissue>
    </source>
</reference>
<dbReference type="AlphaFoldDB" id="A0A9D4Q8T8"/>
<comment type="caution">
    <text evidence="1">The sequence shown here is derived from an EMBL/GenBank/DDBJ whole genome shotgun (WGS) entry which is preliminary data.</text>
</comment>
<gene>
    <name evidence="1" type="ORF">HPB52_004758</name>
</gene>
<accession>A0A9D4Q8T8</accession>
<evidence type="ECO:0000313" key="2">
    <source>
        <dbReference type="Proteomes" id="UP000821837"/>
    </source>
</evidence>
<name>A0A9D4Q8T8_RHISA</name>
<proteinExistence type="predicted"/>